<reference evidence="1 2" key="1">
    <citation type="journal article" date="2009" name="PLoS Genet.">
        <title>The genome of Nectria haematococca: contribution of supernumerary chromosomes to gene expansion.</title>
        <authorList>
            <person name="Coleman J.J."/>
            <person name="Rounsley S.D."/>
            <person name="Rodriguez-Carres M."/>
            <person name="Kuo A."/>
            <person name="Wasmann C.C."/>
            <person name="Grimwood J."/>
            <person name="Schmutz J."/>
            <person name="Taga M."/>
            <person name="White G.J."/>
            <person name="Zhou S."/>
            <person name="Schwartz D.C."/>
            <person name="Freitag M."/>
            <person name="Ma L.J."/>
            <person name="Danchin E.G."/>
            <person name="Henrissat B."/>
            <person name="Coutinho P.M."/>
            <person name="Nelson D.R."/>
            <person name="Straney D."/>
            <person name="Napoli C.A."/>
            <person name="Barker B.M."/>
            <person name="Gribskov M."/>
            <person name="Rep M."/>
            <person name="Kroken S."/>
            <person name="Molnar I."/>
            <person name="Rensing C."/>
            <person name="Kennell J.C."/>
            <person name="Zamora J."/>
            <person name="Farman M.L."/>
            <person name="Selker E.U."/>
            <person name="Salamov A."/>
            <person name="Shapiro H."/>
            <person name="Pangilinan J."/>
            <person name="Lindquist E."/>
            <person name="Lamers C."/>
            <person name="Grigoriev I.V."/>
            <person name="Geiser D.M."/>
            <person name="Covert S.F."/>
            <person name="Temporini E."/>
            <person name="Vanetten H.D."/>
        </authorList>
    </citation>
    <scope>NUCLEOTIDE SEQUENCE [LARGE SCALE GENOMIC DNA]</scope>
    <source>
        <strain evidence="2">ATCC MYA-4622 / CBS 123669 / FGSC 9596 / NRRL 45880 / 77-13-4</strain>
    </source>
</reference>
<dbReference type="HOGENOM" id="CLU_448405_0_0_1"/>
<accession>C7Z3M9</accession>
<organism evidence="1 2">
    <name type="scientific">Fusarium vanettenii (strain ATCC MYA-4622 / CBS 123669 / FGSC 9596 / NRRL 45880 / 77-13-4)</name>
    <name type="common">Fusarium solani subsp. pisi</name>
    <dbReference type="NCBI Taxonomy" id="660122"/>
    <lineage>
        <taxon>Eukaryota</taxon>
        <taxon>Fungi</taxon>
        <taxon>Dikarya</taxon>
        <taxon>Ascomycota</taxon>
        <taxon>Pezizomycotina</taxon>
        <taxon>Sordariomycetes</taxon>
        <taxon>Hypocreomycetidae</taxon>
        <taxon>Hypocreales</taxon>
        <taxon>Nectriaceae</taxon>
        <taxon>Fusarium</taxon>
        <taxon>Fusarium solani species complex</taxon>
        <taxon>Fusarium vanettenii</taxon>
    </lineage>
</organism>
<dbReference type="eggNOG" id="ENOG502RKRX">
    <property type="taxonomic scope" value="Eukaryota"/>
</dbReference>
<name>C7Z3M9_FUSV7</name>
<sequence length="609" mass="68809">MASSFESLPLEVFEAIIHETDLVDLWHLQQCNSAFEITLDPYMMAEPHAIHKLMAWGCSRGNTWAIKKALSLGADISTVEVAWRNDTALLASALGLAASRFRYDIFEFLLKSGAQPDVPIHITQSAAFKRRLFAPQFPRFVELCQEYGVKDRIPDIQANLDATLVEAVKLNLKLNICQRWMDLGANPTARVGKSWNPETALSLAILSGSITLAKVMVSRGCYLDLAVLSPVPNDMDPWQHRLEPWKFRPMVAAAKRLASKGKTDMIDLLLKAGADLNVKCRVWIPLRPDCDDRTLLVVTPLLIYILSVDFTDPNHSPSRMVNWLLDRGADIRFDRVHAGYPLTLLVIWRYFKGPKCLLNDEQFTIIKLFLENGAAKNKVPNWLCGQGVCSWKFFPLDNPFTLEQQAVGIERWSVIIDLLLKDDNFDGKLSDHVDDLLMTLLEHIMHTTFGWVSEPPDPCPPELFTKFYDISHPLMIQKLLSKGASINETSLALPDEKQQRSLVSMLANLGGAPTFIQEGLSSKSKDLDHGVYELWKCALQGEVADEERLLWNPTAGALVDIPDRLDPQEREELRRQRKDAEELFDQQAVQKSAEQRPRGLESFITGNIW</sequence>
<dbReference type="EMBL" id="GG698909">
    <property type="protein sequence ID" value="EEU41338.1"/>
    <property type="molecule type" value="Genomic_DNA"/>
</dbReference>
<dbReference type="OrthoDB" id="4508560at2759"/>
<protein>
    <recommendedName>
        <fullName evidence="3">F-box domain-containing protein</fullName>
    </recommendedName>
</protein>
<evidence type="ECO:0000313" key="2">
    <source>
        <dbReference type="Proteomes" id="UP000005206"/>
    </source>
</evidence>
<dbReference type="InterPro" id="IPR036770">
    <property type="entry name" value="Ankyrin_rpt-contain_sf"/>
</dbReference>
<gene>
    <name evidence="1" type="ORF">NECHADRAFT_83306</name>
</gene>
<keyword evidence="2" id="KW-1185">Reference proteome</keyword>
<dbReference type="Gene3D" id="1.25.40.20">
    <property type="entry name" value="Ankyrin repeat-containing domain"/>
    <property type="match status" value="1"/>
</dbReference>
<dbReference type="STRING" id="660122.C7Z3M9"/>
<proteinExistence type="predicted"/>
<dbReference type="AlphaFoldDB" id="C7Z3M9"/>
<dbReference type="InterPro" id="IPR002110">
    <property type="entry name" value="Ankyrin_rpt"/>
</dbReference>
<dbReference type="GeneID" id="9675461"/>
<dbReference type="InParanoid" id="C7Z3M9"/>
<dbReference type="SMART" id="SM00248">
    <property type="entry name" value="ANK"/>
    <property type="match status" value="4"/>
</dbReference>
<evidence type="ECO:0008006" key="3">
    <source>
        <dbReference type="Google" id="ProtNLM"/>
    </source>
</evidence>
<dbReference type="Proteomes" id="UP000005206">
    <property type="component" value="Chromosome 8"/>
</dbReference>
<evidence type="ECO:0000313" key="1">
    <source>
        <dbReference type="EMBL" id="EEU41338.1"/>
    </source>
</evidence>
<dbReference type="SUPFAM" id="SSF48403">
    <property type="entry name" value="Ankyrin repeat"/>
    <property type="match status" value="1"/>
</dbReference>
<dbReference type="RefSeq" id="XP_003047051.1">
    <property type="nucleotide sequence ID" value="XM_003047005.1"/>
</dbReference>
<dbReference type="VEuPathDB" id="FungiDB:NECHADRAFT_83306"/>
<dbReference type="KEGG" id="nhe:NECHADRAFT_83306"/>